<reference evidence="2" key="3">
    <citation type="submission" date="2020-12" db="UniProtKB">
        <authorList>
            <consortium name="EnsemblPlants"/>
        </authorList>
    </citation>
    <scope>IDENTIFICATION</scope>
</reference>
<reference evidence="2 3" key="1">
    <citation type="journal article" date="2008" name="Science">
        <title>The Physcomitrella genome reveals evolutionary insights into the conquest of land by plants.</title>
        <authorList>
            <person name="Rensing S."/>
            <person name="Lang D."/>
            <person name="Zimmer A."/>
            <person name="Terry A."/>
            <person name="Salamov A."/>
            <person name="Shapiro H."/>
            <person name="Nishiyama T."/>
            <person name="Perroud P.-F."/>
            <person name="Lindquist E."/>
            <person name="Kamisugi Y."/>
            <person name="Tanahashi T."/>
            <person name="Sakakibara K."/>
            <person name="Fujita T."/>
            <person name="Oishi K."/>
            <person name="Shin-I T."/>
            <person name="Kuroki Y."/>
            <person name="Toyoda A."/>
            <person name="Suzuki Y."/>
            <person name="Hashimoto A."/>
            <person name="Yamaguchi K."/>
            <person name="Sugano A."/>
            <person name="Kohara Y."/>
            <person name="Fujiyama A."/>
            <person name="Anterola A."/>
            <person name="Aoki S."/>
            <person name="Ashton N."/>
            <person name="Barbazuk W.B."/>
            <person name="Barker E."/>
            <person name="Bennetzen J."/>
            <person name="Bezanilla M."/>
            <person name="Blankenship R."/>
            <person name="Cho S.H."/>
            <person name="Dutcher S."/>
            <person name="Estelle M."/>
            <person name="Fawcett J.A."/>
            <person name="Gundlach H."/>
            <person name="Hanada K."/>
            <person name="Heyl A."/>
            <person name="Hicks K.A."/>
            <person name="Hugh J."/>
            <person name="Lohr M."/>
            <person name="Mayer K."/>
            <person name="Melkozernov A."/>
            <person name="Murata T."/>
            <person name="Nelson D."/>
            <person name="Pils B."/>
            <person name="Prigge M."/>
            <person name="Reiss B."/>
            <person name="Renner T."/>
            <person name="Rombauts S."/>
            <person name="Rushton P."/>
            <person name="Sanderfoot A."/>
            <person name="Schween G."/>
            <person name="Shiu S.-H."/>
            <person name="Stueber K."/>
            <person name="Theodoulou F.L."/>
            <person name="Tu H."/>
            <person name="Van de Peer Y."/>
            <person name="Verrier P.J."/>
            <person name="Waters E."/>
            <person name="Wood A."/>
            <person name="Yang L."/>
            <person name="Cove D."/>
            <person name="Cuming A."/>
            <person name="Hasebe M."/>
            <person name="Lucas S."/>
            <person name="Mishler D.B."/>
            <person name="Reski R."/>
            <person name="Grigoriev I."/>
            <person name="Quatrano R.S."/>
            <person name="Boore J.L."/>
        </authorList>
    </citation>
    <scope>NUCLEOTIDE SEQUENCE [LARGE SCALE GENOMIC DNA]</scope>
    <source>
        <strain evidence="2 3">cv. Gransden 2004</strain>
    </source>
</reference>
<organism evidence="2 3">
    <name type="scientific">Physcomitrium patens</name>
    <name type="common">Spreading-leaved earth moss</name>
    <name type="synonym">Physcomitrella patens</name>
    <dbReference type="NCBI Taxonomy" id="3218"/>
    <lineage>
        <taxon>Eukaryota</taxon>
        <taxon>Viridiplantae</taxon>
        <taxon>Streptophyta</taxon>
        <taxon>Embryophyta</taxon>
        <taxon>Bryophyta</taxon>
        <taxon>Bryophytina</taxon>
        <taxon>Bryopsida</taxon>
        <taxon>Funariidae</taxon>
        <taxon>Funariales</taxon>
        <taxon>Funariaceae</taxon>
        <taxon>Physcomitrium</taxon>
    </lineage>
</organism>
<dbReference type="EnsemblPlants" id="Pp3c1_29420V3.3">
    <property type="protein sequence ID" value="PAC:32967454.CDS.1"/>
    <property type="gene ID" value="Pp3c1_29420"/>
</dbReference>
<evidence type="ECO:0000313" key="3">
    <source>
        <dbReference type="Proteomes" id="UP000006727"/>
    </source>
</evidence>
<dbReference type="EMBL" id="ABEU02000001">
    <property type="status" value="NOT_ANNOTATED_CDS"/>
    <property type="molecule type" value="Genomic_DNA"/>
</dbReference>
<dbReference type="InParanoid" id="A0A7I3ZNL0"/>
<protein>
    <submittedName>
        <fullName evidence="2">Uncharacterized protein</fullName>
    </submittedName>
</protein>
<dbReference type="Gramene" id="Pp3c1_29420V3.3">
    <property type="protein sequence ID" value="PAC:32967454.CDS.1"/>
    <property type="gene ID" value="Pp3c1_29420"/>
</dbReference>
<keyword evidence="3" id="KW-1185">Reference proteome</keyword>
<reference evidence="2 3" key="2">
    <citation type="journal article" date="2018" name="Plant J.">
        <title>The Physcomitrella patens chromosome-scale assembly reveals moss genome structure and evolution.</title>
        <authorList>
            <person name="Lang D."/>
            <person name="Ullrich K.K."/>
            <person name="Murat F."/>
            <person name="Fuchs J."/>
            <person name="Jenkins J."/>
            <person name="Haas F.B."/>
            <person name="Piednoel M."/>
            <person name="Gundlach H."/>
            <person name="Van Bel M."/>
            <person name="Meyberg R."/>
            <person name="Vives C."/>
            <person name="Morata J."/>
            <person name="Symeonidi A."/>
            <person name="Hiss M."/>
            <person name="Muchero W."/>
            <person name="Kamisugi Y."/>
            <person name="Saleh O."/>
            <person name="Blanc G."/>
            <person name="Decker E.L."/>
            <person name="van Gessel N."/>
            <person name="Grimwood J."/>
            <person name="Hayes R.D."/>
            <person name="Graham S.W."/>
            <person name="Gunter L.E."/>
            <person name="McDaniel S.F."/>
            <person name="Hoernstein S.N.W."/>
            <person name="Larsson A."/>
            <person name="Li F.W."/>
            <person name="Perroud P.F."/>
            <person name="Phillips J."/>
            <person name="Ranjan P."/>
            <person name="Rokshar D.S."/>
            <person name="Rothfels C.J."/>
            <person name="Schneider L."/>
            <person name="Shu S."/>
            <person name="Stevenson D.W."/>
            <person name="Thummler F."/>
            <person name="Tillich M."/>
            <person name="Villarreal Aguilar J.C."/>
            <person name="Widiez T."/>
            <person name="Wong G.K."/>
            <person name="Wymore A."/>
            <person name="Zhang Y."/>
            <person name="Zimmer A.D."/>
            <person name="Quatrano R.S."/>
            <person name="Mayer K.F.X."/>
            <person name="Goodstein D."/>
            <person name="Casacuberta J.M."/>
            <person name="Vandepoele K."/>
            <person name="Reski R."/>
            <person name="Cuming A.C."/>
            <person name="Tuskan G.A."/>
            <person name="Maumus F."/>
            <person name="Salse J."/>
            <person name="Schmutz J."/>
            <person name="Rensing S.A."/>
        </authorList>
    </citation>
    <scope>NUCLEOTIDE SEQUENCE [LARGE SCALE GENOMIC DNA]</scope>
    <source>
        <strain evidence="2 3">cv. Gransden 2004</strain>
    </source>
</reference>
<gene>
    <name evidence="2" type="primary">LOC112287084</name>
</gene>
<evidence type="ECO:0000256" key="1">
    <source>
        <dbReference type="SAM" id="MobiDB-lite"/>
    </source>
</evidence>
<accession>A0A7I3ZNL0</accession>
<dbReference type="Proteomes" id="UP000006727">
    <property type="component" value="Chromosome 1"/>
</dbReference>
<sequence length="163" mass="17706">MIEEPHAIASGGRGKSEREGGVEEDSASEEDWASQAFDFVAVGGLRNLTQLRAGLLRSLLSYLLWSGWRDDVTVFSRLCWGGFLFGALVSGGYMKVKCGCIAFSDLNLALPGEKVEFGTVLGCITWPPDRIANLFLVFLKKNLFSNLCCCACPCVLLLVGFVV</sequence>
<feature type="region of interest" description="Disordered" evidence="1">
    <location>
        <begin position="1"/>
        <end position="29"/>
    </location>
</feature>
<proteinExistence type="predicted"/>
<evidence type="ECO:0000313" key="2">
    <source>
        <dbReference type="EnsemblPlants" id="PAC:32967454.CDS.1"/>
    </source>
</evidence>
<dbReference type="AlphaFoldDB" id="A0A7I3ZNL0"/>
<name>A0A7I3ZNL0_PHYPA</name>